<sequence length="102" mass="11355">MTEYAVRVIVDRVDSPTSTTKVGDYFDVIGSTLVLPPGATFDIYAMNAVFPVLALRLGDFGEENDWLSRKPYICSPDPTENIVMRLDRIPVSEISYLHDGEA</sequence>
<name>A0AA41XG34_9MICO</name>
<evidence type="ECO:0008006" key="3">
    <source>
        <dbReference type="Google" id="ProtNLM"/>
    </source>
</evidence>
<keyword evidence="2" id="KW-1185">Reference proteome</keyword>
<evidence type="ECO:0000313" key="1">
    <source>
        <dbReference type="EMBL" id="MCS5725013.1"/>
    </source>
</evidence>
<proteinExistence type="predicted"/>
<gene>
    <name evidence="1" type="ORF">N1028_03800</name>
</gene>
<dbReference type="Proteomes" id="UP001165587">
    <property type="component" value="Unassembled WGS sequence"/>
</dbReference>
<dbReference type="RefSeq" id="WP_259525490.1">
    <property type="nucleotide sequence ID" value="NZ_JANLCK010000002.1"/>
</dbReference>
<dbReference type="EMBL" id="JANLCK010000002">
    <property type="protein sequence ID" value="MCS5725013.1"/>
    <property type="molecule type" value="Genomic_DNA"/>
</dbReference>
<organism evidence="1 2">
    <name type="scientific">Herbiconiux oxytropis</name>
    <dbReference type="NCBI Taxonomy" id="2970915"/>
    <lineage>
        <taxon>Bacteria</taxon>
        <taxon>Bacillati</taxon>
        <taxon>Actinomycetota</taxon>
        <taxon>Actinomycetes</taxon>
        <taxon>Micrococcales</taxon>
        <taxon>Microbacteriaceae</taxon>
        <taxon>Herbiconiux</taxon>
    </lineage>
</organism>
<dbReference type="AlphaFoldDB" id="A0AA41XG34"/>
<comment type="caution">
    <text evidence="1">The sequence shown here is derived from an EMBL/GenBank/DDBJ whole genome shotgun (WGS) entry which is preliminary data.</text>
</comment>
<evidence type="ECO:0000313" key="2">
    <source>
        <dbReference type="Proteomes" id="UP001165587"/>
    </source>
</evidence>
<accession>A0AA41XG34</accession>
<reference evidence="1" key="1">
    <citation type="submission" date="2022-08" db="EMBL/GenBank/DDBJ databases">
        <authorList>
            <person name="Deng Y."/>
            <person name="Han X.-F."/>
            <person name="Zhang Y.-Q."/>
        </authorList>
    </citation>
    <scope>NUCLEOTIDE SEQUENCE</scope>
    <source>
        <strain evidence="1">CPCC 203407</strain>
    </source>
</reference>
<protein>
    <recommendedName>
        <fullName evidence="3">TIGR04076 family protein</fullName>
    </recommendedName>
</protein>